<reference evidence="1 2" key="1">
    <citation type="submission" date="2024-06" db="EMBL/GenBank/DDBJ databases">
        <authorList>
            <person name="Li F."/>
        </authorList>
    </citation>
    <scope>NUCLEOTIDE SEQUENCE [LARGE SCALE GENOMIC DNA]</scope>
    <source>
        <strain evidence="1 2">GXAS 311</strain>
    </source>
</reference>
<keyword evidence="1" id="KW-0378">Hydrolase</keyword>
<dbReference type="PANTHER" id="PTHR13136">
    <property type="entry name" value="TESTIS DEVELOPMENT PROTEIN PRTD"/>
    <property type="match status" value="1"/>
</dbReference>
<gene>
    <name evidence="1" type="ORF">ABVT43_04355</name>
</gene>
<name>A0ABV2BQZ5_9GAMM</name>
<sequence length="213" mass="24016">MFKSEFKILLAHGAGANKDSDWMQQMDQLISAKDLTVFRFDFPYMRQRLIDGKRRPPDRMPRLIDDFNQQIKQLKESQRLLPTDKLILAGKSMGGRVASLLATESAPDFKLEFKISGLIAFGFPFHPANKPEKFRGEHLAHISIPTLILQGERDSMGKPNEIEGHALSKQVCVEYLADGDHSFKPRVKSGLTLADNLQTAADKVADFIFTLDD</sequence>
<dbReference type="InterPro" id="IPR029058">
    <property type="entry name" value="AB_hydrolase_fold"/>
</dbReference>
<dbReference type="GO" id="GO:0016787">
    <property type="term" value="F:hydrolase activity"/>
    <property type="evidence" value="ECO:0007669"/>
    <property type="project" value="UniProtKB-KW"/>
</dbReference>
<dbReference type="Pfam" id="PF20408">
    <property type="entry name" value="Abhydrolase_11"/>
    <property type="match status" value="1"/>
</dbReference>
<dbReference type="Proteomes" id="UP001548189">
    <property type="component" value="Unassembled WGS sequence"/>
</dbReference>
<dbReference type="Gene3D" id="3.40.50.1820">
    <property type="entry name" value="alpha/beta hydrolase"/>
    <property type="match status" value="1"/>
</dbReference>
<dbReference type="SUPFAM" id="SSF53474">
    <property type="entry name" value="alpha/beta-Hydrolases"/>
    <property type="match status" value="1"/>
</dbReference>
<evidence type="ECO:0000313" key="1">
    <source>
        <dbReference type="EMBL" id="MET1254354.1"/>
    </source>
</evidence>
<dbReference type="PANTHER" id="PTHR13136:SF11">
    <property type="entry name" value="TESTIS-EXPRESSED PROTEIN 30"/>
    <property type="match status" value="1"/>
</dbReference>
<accession>A0ABV2BQZ5</accession>
<dbReference type="EMBL" id="JBEVCJ010000003">
    <property type="protein sequence ID" value="MET1254354.1"/>
    <property type="molecule type" value="Genomic_DNA"/>
</dbReference>
<evidence type="ECO:0000313" key="2">
    <source>
        <dbReference type="Proteomes" id="UP001548189"/>
    </source>
</evidence>
<proteinExistence type="predicted"/>
<comment type="caution">
    <text evidence="1">The sequence shown here is derived from an EMBL/GenBank/DDBJ whole genome shotgun (WGS) entry which is preliminary data.</text>
</comment>
<keyword evidence="2" id="KW-1185">Reference proteome</keyword>
<dbReference type="InterPro" id="IPR026555">
    <property type="entry name" value="NSL3/Tex30"/>
</dbReference>
<organism evidence="1 2">
    <name type="scientific">Aliikangiella maris</name>
    <dbReference type="NCBI Taxonomy" id="3162458"/>
    <lineage>
        <taxon>Bacteria</taxon>
        <taxon>Pseudomonadati</taxon>
        <taxon>Pseudomonadota</taxon>
        <taxon>Gammaproteobacteria</taxon>
        <taxon>Oceanospirillales</taxon>
        <taxon>Pleioneaceae</taxon>
        <taxon>Aliikangiella</taxon>
    </lineage>
</organism>
<dbReference type="InterPro" id="IPR046879">
    <property type="entry name" value="KANL3/Tex30_Abhydrolase"/>
</dbReference>
<protein>
    <submittedName>
        <fullName evidence="1">Alpha/beta fold hydrolase</fullName>
    </submittedName>
</protein>